<keyword evidence="2" id="KW-1185">Reference proteome</keyword>
<sequence>MPEPAPSSSHTVTTTTLPSQSSPKFSLTDLGLDPSDPLNLLLHNSAQSSSTMNSDDSSTSAPEGGSPPDWSQLSNLWHNQEDASLEPKGYPELMDFADLPSLQMDMDFGSSMVIEPSALHYDYAKHAAGYNFDDAYIAADVQYPFTFQSPNIGPADFSSTTSVATHSQSSGSARRLSITSSSSSSAASFSPVITQSQAAPPMQTGPYANDPAAEIAQRVRESAGVMLAVPMTSHMQGVTQGHQMNPQSSFAALGAQTKLPIPRLPRRSSETPSKSSSPSAPSSAASTPPPATPPSSTGILSPSISSESATSSPPPSSSQSFPQSGTGGHPRPKTSHTTIERRYRTNLNARIQSLRMAVPALRVLEDRDAIASVSSGSKKVKVRVSANAVIRGIKSECIPGSQSTGVSTDGETIDVIDERGFVDGVKVARKCSKANVLGKAVEYIRVLKRREHRLKGEQAGLKSLISGLVGGPALLREWEREWRERFGGEEKDEVEAEAGMDGDDSDDDEDEDEEGVGKKRKRARVAPTKEKKDAAPVKVARTASQPQIALQPQVTQIAGVVQPEKRKRGRPRKVVPPPPSALPVGQSQFDQTMTYAPQDPSGQTAQPQQYLLAVFALFSFFNSPMTPNYTTWTPNAHHTHTGTVLSLHPPLNPDLVLPPPPTMPLATALHWTWADYVQVFHLLVSVVVFGSVLCSWAGIRTPRSIGLHKLGSLLGLRDSTSNGLNNKDPARRWVRQLVCRPAVDHSNRVGFLSQVQLYRQVSSSRSSTVGDLCTAALGAWGWGTFGRVRARAMWDRALARAQLADQGINVGSAIPGKAYERLVVQHFSVEEAFKTLVDMDISIIDNSFEPIKELARVITIRLVKQQLQQLFTAVVSEGREAQSDEVVASDSKNIRMIVDAASELGGELAKVGRIFEHAMKTGGAWNDILFDEILTLRSSSLPLSETEDSEDEGDEEDESSIREIGSLLTAIVLYRRASVELDIGSTPTTSSALLSPPPTPTVNSMSLISKRKKSFDSRLLSKLRSALGSRVFEEEGMVEGVEDARDRVVDLVVEYQRRERRV</sequence>
<proteinExistence type="predicted"/>
<dbReference type="Proteomes" id="UP000308600">
    <property type="component" value="Unassembled WGS sequence"/>
</dbReference>
<evidence type="ECO:0000313" key="2">
    <source>
        <dbReference type="Proteomes" id="UP000308600"/>
    </source>
</evidence>
<reference evidence="1 2" key="1">
    <citation type="journal article" date="2019" name="Nat. Ecol. Evol.">
        <title>Megaphylogeny resolves global patterns of mushroom evolution.</title>
        <authorList>
            <person name="Varga T."/>
            <person name="Krizsan K."/>
            <person name="Foldi C."/>
            <person name="Dima B."/>
            <person name="Sanchez-Garcia M."/>
            <person name="Sanchez-Ramirez S."/>
            <person name="Szollosi G.J."/>
            <person name="Szarkandi J.G."/>
            <person name="Papp V."/>
            <person name="Albert L."/>
            <person name="Andreopoulos W."/>
            <person name="Angelini C."/>
            <person name="Antonin V."/>
            <person name="Barry K.W."/>
            <person name="Bougher N.L."/>
            <person name="Buchanan P."/>
            <person name="Buyck B."/>
            <person name="Bense V."/>
            <person name="Catcheside P."/>
            <person name="Chovatia M."/>
            <person name="Cooper J."/>
            <person name="Damon W."/>
            <person name="Desjardin D."/>
            <person name="Finy P."/>
            <person name="Geml J."/>
            <person name="Haridas S."/>
            <person name="Hughes K."/>
            <person name="Justo A."/>
            <person name="Karasinski D."/>
            <person name="Kautmanova I."/>
            <person name="Kiss B."/>
            <person name="Kocsube S."/>
            <person name="Kotiranta H."/>
            <person name="LaButti K.M."/>
            <person name="Lechner B.E."/>
            <person name="Liimatainen K."/>
            <person name="Lipzen A."/>
            <person name="Lukacs Z."/>
            <person name="Mihaltcheva S."/>
            <person name="Morgado L.N."/>
            <person name="Niskanen T."/>
            <person name="Noordeloos M.E."/>
            <person name="Ohm R.A."/>
            <person name="Ortiz-Santana B."/>
            <person name="Ovrebo C."/>
            <person name="Racz N."/>
            <person name="Riley R."/>
            <person name="Savchenko A."/>
            <person name="Shiryaev A."/>
            <person name="Soop K."/>
            <person name="Spirin V."/>
            <person name="Szebenyi C."/>
            <person name="Tomsovsky M."/>
            <person name="Tulloss R.E."/>
            <person name="Uehling J."/>
            <person name="Grigoriev I.V."/>
            <person name="Vagvolgyi C."/>
            <person name="Papp T."/>
            <person name="Martin F.M."/>
            <person name="Miettinen O."/>
            <person name="Hibbett D.S."/>
            <person name="Nagy L.G."/>
        </authorList>
    </citation>
    <scope>NUCLEOTIDE SEQUENCE [LARGE SCALE GENOMIC DNA]</scope>
    <source>
        <strain evidence="1 2">NL-1719</strain>
    </source>
</reference>
<dbReference type="EMBL" id="ML208262">
    <property type="protein sequence ID" value="TFK75502.1"/>
    <property type="molecule type" value="Genomic_DNA"/>
</dbReference>
<gene>
    <name evidence="1" type="ORF">BDN72DRAFT_954701</name>
</gene>
<evidence type="ECO:0000313" key="1">
    <source>
        <dbReference type="EMBL" id="TFK75502.1"/>
    </source>
</evidence>
<protein>
    <submittedName>
        <fullName evidence="1">Uncharacterized protein</fullName>
    </submittedName>
</protein>
<organism evidence="1 2">
    <name type="scientific">Pluteus cervinus</name>
    <dbReference type="NCBI Taxonomy" id="181527"/>
    <lineage>
        <taxon>Eukaryota</taxon>
        <taxon>Fungi</taxon>
        <taxon>Dikarya</taxon>
        <taxon>Basidiomycota</taxon>
        <taxon>Agaricomycotina</taxon>
        <taxon>Agaricomycetes</taxon>
        <taxon>Agaricomycetidae</taxon>
        <taxon>Agaricales</taxon>
        <taxon>Pluteineae</taxon>
        <taxon>Pluteaceae</taxon>
        <taxon>Pluteus</taxon>
    </lineage>
</organism>
<accession>A0ACD3BEQ8</accession>
<name>A0ACD3BEQ8_9AGAR</name>